<name>A0A2M8LS03_9ACTN</name>
<gene>
    <name evidence="2" type="ORF">CUT44_26555</name>
</gene>
<organism evidence="2 3">
    <name type="scientific">Streptomyces carminius</name>
    <dbReference type="NCBI Taxonomy" id="2665496"/>
    <lineage>
        <taxon>Bacteria</taxon>
        <taxon>Bacillati</taxon>
        <taxon>Actinomycetota</taxon>
        <taxon>Actinomycetes</taxon>
        <taxon>Kitasatosporales</taxon>
        <taxon>Streptomycetaceae</taxon>
        <taxon>Streptomyces</taxon>
    </lineage>
</organism>
<evidence type="ECO:0000259" key="1">
    <source>
        <dbReference type="Pfam" id="PF18593"/>
    </source>
</evidence>
<keyword evidence="3" id="KW-1185">Reference proteome</keyword>
<sequence length="223" mass="24979">MKPLQHDQRYGEMDQVVRAYLGRPAADTPEQRSDALDAYLRHTRPWAVAVAERQLRDYADNPPGRLRLRLGEFYPLPDLGLEESRVRDWLLTVADHLRRSVAEGDVPPPGPPRTHWEWHARFPELGQFLGGWFSQDMPDEFGDHEAAVQDYLDTTGPALAARLAGEVYELLALPLEESDYAVAVAELGMEVEPPTPCSPGAWLARLGARLTGLRPRYGPPSPP</sequence>
<feature type="domain" description="CdiI immunity protein" evidence="1">
    <location>
        <begin position="121"/>
        <end position="210"/>
    </location>
</feature>
<accession>A0A2M8LS03</accession>
<evidence type="ECO:0000313" key="2">
    <source>
        <dbReference type="EMBL" id="PJE94725.1"/>
    </source>
</evidence>
<dbReference type="RefSeq" id="WP_100204507.1">
    <property type="nucleotide sequence ID" value="NZ_PGGW01000068.1"/>
</dbReference>
<dbReference type="InterPro" id="IPR041129">
    <property type="entry name" value="CdiI_2"/>
</dbReference>
<comment type="caution">
    <text evidence="2">The sequence shown here is derived from an EMBL/GenBank/DDBJ whole genome shotgun (WGS) entry which is preliminary data.</text>
</comment>
<dbReference type="AlphaFoldDB" id="A0A2M8LS03"/>
<dbReference type="EMBL" id="PGGW01000068">
    <property type="protein sequence ID" value="PJE94725.1"/>
    <property type="molecule type" value="Genomic_DNA"/>
</dbReference>
<dbReference type="Pfam" id="PF18593">
    <property type="entry name" value="CdiI_2"/>
    <property type="match status" value="1"/>
</dbReference>
<proteinExistence type="predicted"/>
<dbReference type="Proteomes" id="UP000230407">
    <property type="component" value="Unassembled WGS sequence"/>
</dbReference>
<evidence type="ECO:0000313" key="3">
    <source>
        <dbReference type="Proteomes" id="UP000230407"/>
    </source>
</evidence>
<reference evidence="2 3" key="1">
    <citation type="submission" date="2017-11" db="EMBL/GenBank/DDBJ databases">
        <title>Streptomyces carmine sp. nov., a novel actinomycete isolated from Sophora alopecuroides in Xinjiang, China.</title>
        <authorList>
            <person name="Wang Y."/>
            <person name="Luo X."/>
            <person name="Wan C."/>
            <person name="Zhang L."/>
        </authorList>
    </citation>
    <scope>NUCLEOTIDE SEQUENCE [LARGE SCALE GENOMIC DNA]</scope>
    <source>
        <strain evidence="2 3">TRM SA0054</strain>
    </source>
</reference>
<protein>
    <recommendedName>
        <fullName evidence="1">CdiI immunity protein domain-containing protein</fullName>
    </recommendedName>
</protein>